<protein>
    <submittedName>
        <fullName evidence="1">Uncharacterized protein</fullName>
    </submittedName>
</protein>
<evidence type="ECO:0000313" key="1">
    <source>
        <dbReference type="EMBL" id="KAK4283298.1"/>
    </source>
</evidence>
<evidence type="ECO:0000313" key="2">
    <source>
        <dbReference type="Proteomes" id="UP001293593"/>
    </source>
</evidence>
<keyword evidence="2" id="KW-1185">Reference proteome</keyword>
<reference evidence="1" key="1">
    <citation type="submission" date="2023-10" db="EMBL/GenBank/DDBJ databases">
        <title>Chromosome-level genome of the transformable northern wattle, Acacia crassicarpa.</title>
        <authorList>
            <person name="Massaro I."/>
            <person name="Sinha N.R."/>
            <person name="Poethig S."/>
            <person name="Leichty A.R."/>
        </authorList>
    </citation>
    <scope>NUCLEOTIDE SEQUENCE</scope>
    <source>
        <strain evidence="1">Acra3RX</strain>
        <tissue evidence="1">Leaf</tissue>
    </source>
</reference>
<sequence length="23" mass="2560">MNREKLIKMAGTVRTGGKGTVRR</sequence>
<dbReference type="AlphaFoldDB" id="A0AAE1N4S3"/>
<organism evidence="1 2">
    <name type="scientific">Acacia crassicarpa</name>
    <name type="common">northern wattle</name>
    <dbReference type="NCBI Taxonomy" id="499986"/>
    <lineage>
        <taxon>Eukaryota</taxon>
        <taxon>Viridiplantae</taxon>
        <taxon>Streptophyta</taxon>
        <taxon>Embryophyta</taxon>
        <taxon>Tracheophyta</taxon>
        <taxon>Spermatophyta</taxon>
        <taxon>Magnoliopsida</taxon>
        <taxon>eudicotyledons</taxon>
        <taxon>Gunneridae</taxon>
        <taxon>Pentapetalae</taxon>
        <taxon>rosids</taxon>
        <taxon>fabids</taxon>
        <taxon>Fabales</taxon>
        <taxon>Fabaceae</taxon>
        <taxon>Caesalpinioideae</taxon>
        <taxon>mimosoid clade</taxon>
        <taxon>Acacieae</taxon>
        <taxon>Acacia</taxon>
    </lineage>
</organism>
<proteinExistence type="predicted"/>
<name>A0AAE1N4S3_9FABA</name>
<dbReference type="EMBL" id="JAWXYG010000001">
    <property type="protein sequence ID" value="KAK4283298.1"/>
    <property type="molecule type" value="Genomic_DNA"/>
</dbReference>
<dbReference type="Proteomes" id="UP001293593">
    <property type="component" value="Unassembled WGS sequence"/>
</dbReference>
<comment type="caution">
    <text evidence="1">The sequence shown here is derived from an EMBL/GenBank/DDBJ whole genome shotgun (WGS) entry which is preliminary data.</text>
</comment>
<accession>A0AAE1N4S3</accession>
<gene>
    <name evidence="1" type="ORF">QN277_000263</name>
</gene>